<evidence type="ECO:0000256" key="9">
    <source>
        <dbReference type="ARBA" id="ARBA00023136"/>
    </source>
</evidence>
<dbReference type="Proteomes" id="UP000018208">
    <property type="component" value="Unassembled WGS sequence"/>
</dbReference>
<evidence type="ECO:0000256" key="10">
    <source>
        <dbReference type="ARBA" id="ARBA00023201"/>
    </source>
</evidence>
<dbReference type="PANTHER" id="PTHR10110:SF191">
    <property type="entry name" value="SODIUM_HYDROGEN EXCHANGER 8"/>
    <property type="match status" value="1"/>
</dbReference>
<dbReference type="GO" id="GO:0051453">
    <property type="term" value="P:regulation of intracellular pH"/>
    <property type="evidence" value="ECO:0007669"/>
    <property type="project" value="TreeGrafter"/>
</dbReference>
<keyword evidence="2 11" id="KW-0813">Transport</keyword>
<feature type="transmembrane region" description="Helical" evidence="12">
    <location>
        <begin position="14"/>
        <end position="35"/>
    </location>
</feature>
<proteinExistence type="inferred from homology"/>
<reference evidence="14 15" key="1">
    <citation type="journal article" date="2014" name="PLoS Genet.">
        <title>The Genome of Spironucleus salmonicida Highlights a Fish Pathogen Adapted to Fluctuating Environments.</title>
        <authorList>
            <person name="Xu F."/>
            <person name="Jerlstrom-Hultqvist J."/>
            <person name="Einarsson E."/>
            <person name="Astvaldsson A."/>
            <person name="Svard S.G."/>
            <person name="Andersson J.O."/>
        </authorList>
    </citation>
    <scope>NUCLEOTIDE SEQUENCE</scope>
    <source>
        <strain evidence="15">ATCC 50377</strain>
    </source>
</reference>
<evidence type="ECO:0000256" key="4">
    <source>
        <dbReference type="ARBA" id="ARBA00022692"/>
    </source>
</evidence>
<feature type="transmembrane region" description="Helical" evidence="12">
    <location>
        <begin position="216"/>
        <end position="241"/>
    </location>
</feature>
<dbReference type="GO" id="GO:0015386">
    <property type="term" value="F:potassium:proton antiporter activity"/>
    <property type="evidence" value="ECO:0007669"/>
    <property type="project" value="TreeGrafter"/>
</dbReference>
<keyword evidence="16" id="KW-1185">Reference proteome</keyword>
<dbReference type="AlphaFoldDB" id="V6LLB7"/>
<evidence type="ECO:0000313" key="15">
    <source>
        <dbReference type="EMBL" id="KAH0572506.1"/>
    </source>
</evidence>
<organism evidence="14">
    <name type="scientific">Spironucleus salmonicida</name>
    <dbReference type="NCBI Taxonomy" id="348837"/>
    <lineage>
        <taxon>Eukaryota</taxon>
        <taxon>Metamonada</taxon>
        <taxon>Diplomonadida</taxon>
        <taxon>Hexamitidae</taxon>
        <taxon>Hexamitinae</taxon>
        <taxon>Spironucleus</taxon>
    </lineage>
</organism>
<evidence type="ECO:0000256" key="6">
    <source>
        <dbReference type="ARBA" id="ARBA00023034"/>
    </source>
</evidence>
<dbReference type="EMBL" id="AUWU02000005">
    <property type="protein sequence ID" value="KAH0572506.1"/>
    <property type="molecule type" value="Genomic_DNA"/>
</dbReference>
<dbReference type="GO" id="GO:0005886">
    <property type="term" value="C:plasma membrane"/>
    <property type="evidence" value="ECO:0007669"/>
    <property type="project" value="TreeGrafter"/>
</dbReference>
<evidence type="ECO:0000256" key="2">
    <source>
        <dbReference type="ARBA" id="ARBA00022448"/>
    </source>
</evidence>
<dbReference type="PANTHER" id="PTHR10110">
    <property type="entry name" value="SODIUM/HYDROGEN EXCHANGER"/>
    <property type="match status" value="1"/>
</dbReference>
<dbReference type="InterPro" id="IPR004709">
    <property type="entry name" value="NaH_exchanger"/>
</dbReference>
<keyword evidence="6" id="KW-0333">Golgi apparatus</keyword>
<keyword evidence="7" id="KW-0915">Sodium</keyword>
<dbReference type="GO" id="GO:0015385">
    <property type="term" value="F:sodium:proton antiporter activity"/>
    <property type="evidence" value="ECO:0007669"/>
    <property type="project" value="InterPro"/>
</dbReference>
<feature type="transmembrane region" description="Helical" evidence="12">
    <location>
        <begin position="47"/>
        <end position="66"/>
    </location>
</feature>
<feature type="domain" description="Cation/H+ exchanger transmembrane" evidence="13">
    <location>
        <begin position="33"/>
        <end position="430"/>
    </location>
</feature>
<accession>V6LLB7</accession>
<dbReference type="NCBIfam" id="TIGR00840">
    <property type="entry name" value="b_cpa1"/>
    <property type="match status" value="1"/>
</dbReference>
<dbReference type="GO" id="GO:0098719">
    <property type="term" value="P:sodium ion import across plasma membrane"/>
    <property type="evidence" value="ECO:0007669"/>
    <property type="project" value="TreeGrafter"/>
</dbReference>
<dbReference type="VEuPathDB" id="GiardiaDB:SS50377_24617"/>
<evidence type="ECO:0000259" key="13">
    <source>
        <dbReference type="Pfam" id="PF00999"/>
    </source>
</evidence>
<evidence type="ECO:0000256" key="7">
    <source>
        <dbReference type="ARBA" id="ARBA00023053"/>
    </source>
</evidence>
<keyword evidence="5 12" id="KW-1133">Transmembrane helix</keyword>
<evidence type="ECO:0000313" key="16">
    <source>
        <dbReference type="Proteomes" id="UP000018208"/>
    </source>
</evidence>
<dbReference type="OrthoDB" id="196264at2759"/>
<comment type="subcellular location">
    <subcellularLocation>
        <location evidence="1">Golgi apparatus membrane</location>
        <topology evidence="1">Multi-pass membrane protein</topology>
    </subcellularLocation>
</comment>
<keyword evidence="4 11" id="KW-0812">Transmembrane</keyword>
<dbReference type="Pfam" id="PF00999">
    <property type="entry name" value="Na_H_Exchanger"/>
    <property type="match status" value="1"/>
</dbReference>
<dbReference type="PRINTS" id="PR01084">
    <property type="entry name" value="NAHEXCHNGR"/>
</dbReference>
<feature type="transmembrane region" description="Helical" evidence="12">
    <location>
        <begin position="378"/>
        <end position="402"/>
    </location>
</feature>
<sequence>MSDFALIGFHLNPITGLLLGMLVLFGILSILRLVYAKSKPEQYLPESTMLIIIGLLIGLIIGYIPTDGANTLKELLTFDPDYFLFIFIPVIIFDAAYFMDKQVFFNNFLEIIVYAVFGTIFNSAFIGIAIYYSLPIMNTPMSFADVFTFSSLCSAVDPVSVMAIMEQMHVNADLYNLGFGESTLNDGVSIVLFSLFKGMSSLFNDNKTISEIIGLGIAKFIVSVSGGLLIATIITFLFCFFTKYTYKLYNIEPILLIICGFFSYILADALLFSGIMAVMISAVILSRYAEPNLHPESINTFRTVIHMLAQTFENMLFLDMGFQIAFISVVKNGIDWALVGLLIIYTFLARFIGVFGQTALLNLRRKKFGKYIPFNEQIILVWAGLRGAIAFALASSISTGVISVNEELLFATCMLIIFTILVYGLSMKPLIYVLKIKKQHHDPELHDLSYYQAQQKMAQTALARPIEEQVKFVKTLLGQSSKMAQFAHKADMLLQKVFLKQNIKVERDIIRIIEHVKRMDAQGRLKIEENVAQKRYVQTVGIAARETDIKAQQRAYEIQRRIEMARKGEGLLQ</sequence>
<dbReference type="InterPro" id="IPR006153">
    <property type="entry name" value="Cation/H_exchanger_TM"/>
</dbReference>
<comment type="similarity">
    <text evidence="11">Belongs to the monovalent cation:proton antiporter 1 (CPA1) transporter (TC 2.A.36) family.</text>
</comment>
<keyword evidence="8 11" id="KW-0406">Ion transport</keyword>
<gene>
    <name evidence="14" type="ORF">SS50377_15529</name>
    <name evidence="15" type="ORF">SS50377_24617</name>
</gene>
<name>V6LLB7_9EUKA</name>
<dbReference type="InterPro" id="IPR018422">
    <property type="entry name" value="Cation/H_exchanger_CPA1"/>
</dbReference>
<evidence type="ECO:0000256" key="11">
    <source>
        <dbReference type="RuleBase" id="RU003722"/>
    </source>
</evidence>
<keyword evidence="9 12" id="KW-0472">Membrane</keyword>
<feature type="transmembrane region" description="Helical" evidence="12">
    <location>
        <begin position="336"/>
        <end position="357"/>
    </location>
</feature>
<evidence type="ECO:0000256" key="3">
    <source>
        <dbReference type="ARBA" id="ARBA00022449"/>
    </source>
</evidence>
<feature type="transmembrane region" description="Helical" evidence="12">
    <location>
        <begin position="111"/>
        <end position="134"/>
    </location>
</feature>
<reference evidence="15" key="2">
    <citation type="submission" date="2020-12" db="EMBL/GenBank/DDBJ databases">
        <title>New Spironucleus salmonicida genome in near-complete chromosomes.</title>
        <authorList>
            <person name="Xu F."/>
            <person name="Kurt Z."/>
            <person name="Jimenez-Gonzalez A."/>
            <person name="Astvaldsson A."/>
            <person name="Andersson J.O."/>
            <person name="Svard S.G."/>
        </authorList>
    </citation>
    <scope>NUCLEOTIDE SEQUENCE</scope>
    <source>
        <strain evidence="15">ATCC 50377</strain>
    </source>
</reference>
<evidence type="ECO:0000256" key="1">
    <source>
        <dbReference type="ARBA" id="ARBA00004653"/>
    </source>
</evidence>
<feature type="transmembrane region" description="Helical" evidence="12">
    <location>
        <begin position="82"/>
        <end position="99"/>
    </location>
</feature>
<evidence type="ECO:0000313" key="14">
    <source>
        <dbReference type="EMBL" id="EST44531.1"/>
    </source>
</evidence>
<evidence type="ECO:0000256" key="5">
    <source>
        <dbReference type="ARBA" id="ARBA00022989"/>
    </source>
</evidence>
<dbReference type="EMBL" id="KI546115">
    <property type="protein sequence ID" value="EST44531.1"/>
    <property type="molecule type" value="Genomic_DNA"/>
</dbReference>
<evidence type="ECO:0000256" key="12">
    <source>
        <dbReference type="SAM" id="Phobius"/>
    </source>
</evidence>
<evidence type="ECO:0000256" key="8">
    <source>
        <dbReference type="ARBA" id="ARBA00023065"/>
    </source>
</evidence>
<keyword evidence="3 11" id="KW-0050">Antiport</keyword>
<keyword evidence="10 11" id="KW-0739">Sodium transport</keyword>
<dbReference type="GO" id="GO:0000139">
    <property type="term" value="C:Golgi membrane"/>
    <property type="evidence" value="ECO:0007669"/>
    <property type="project" value="UniProtKB-SubCell"/>
</dbReference>
<feature type="transmembrane region" description="Helical" evidence="12">
    <location>
        <begin position="248"/>
        <end position="265"/>
    </location>
</feature>
<protein>
    <recommendedName>
        <fullName evidence="11">Sodium/hydrogen exchanger</fullName>
    </recommendedName>
</protein>
<feature type="transmembrane region" description="Helical" evidence="12">
    <location>
        <begin position="408"/>
        <end position="426"/>
    </location>
</feature>
<dbReference type="Gene3D" id="6.10.140.1330">
    <property type="match status" value="1"/>
</dbReference>